<dbReference type="SMART" id="SM00516">
    <property type="entry name" value="SEC14"/>
    <property type="match status" value="1"/>
</dbReference>
<dbReference type="PRINTS" id="PR00180">
    <property type="entry name" value="CRETINALDHBP"/>
</dbReference>
<evidence type="ECO:0000256" key="3">
    <source>
        <dbReference type="ARBA" id="ARBA00023136"/>
    </source>
</evidence>
<proteinExistence type="predicted"/>
<evidence type="ECO:0000256" key="4">
    <source>
        <dbReference type="SAM" id="MobiDB-lite"/>
    </source>
</evidence>
<dbReference type="SUPFAM" id="SSF52087">
    <property type="entry name" value="CRAL/TRIO domain"/>
    <property type="match status" value="1"/>
</dbReference>
<dbReference type="InterPro" id="IPR036273">
    <property type="entry name" value="CRAL/TRIO_N_dom_sf"/>
</dbReference>
<feature type="compositionally biased region" description="Basic and acidic residues" evidence="4">
    <location>
        <begin position="92"/>
        <end position="102"/>
    </location>
</feature>
<feature type="compositionally biased region" description="Basic and acidic residues" evidence="4">
    <location>
        <begin position="132"/>
        <end position="146"/>
    </location>
</feature>
<evidence type="ECO:0000256" key="1">
    <source>
        <dbReference type="ARBA" id="ARBA00004370"/>
    </source>
</evidence>
<dbReference type="FunFam" id="3.40.525.10:FF:000022">
    <property type="entry name" value="SEC14 cytosolic factor family protein"/>
    <property type="match status" value="1"/>
</dbReference>
<dbReference type="PANTHER" id="PTHR45932">
    <property type="entry name" value="PATELLIN-1"/>
    <property type="match status" value="1"/>
</dbReference>
<reference evidence="7 8" key="1">
    <citation type="journal article" date="2023" name="BMC Biotechnol.">
        <title>Vitis rotundifolia cv Carlos genome sequencing.</title>
        <authorList>
            <person name="Huff M."/>
            <person name="Hulse-Kemp A."/>
            <person name="Scheffler B."/>
            <person name="Youngblood R."/>
            <person name="Simpson S."/>
            <person name="Babiker E."/>
            <person name="Staton M."/>
        </authorList>
    </citation>
    <scope>NUCLEOTIDE SEQUENCE [LARGE SCALE GENOMIC DNA]</scope>
    <source>
        <tissue evidence="7">Leaf</tissue>
    </source>
</reference>
<dbReference type="Pfam" id="PF00650">
    <property type="entry name" value="CRAL_TRIO"/>
    <property type="match status" value="1"/>
</dbReference>
<feature type="region of interest" description="Disordered" evidence="4">
    <location>
        <begin position="84"/>
        <end position="181"/>
    </location>
</feature>
<feature type="region of interest" description="Disordered" evidence="4">
    <location>
        <begin position="1"/>
        <end position="63"/>
    </location>
</feature>
<evidence type="ECO:0000259" key="6">
    <source>
        <dbReference type="PROSITE" id="PS50191"/>
    </source>
</evidence>
<organism evidence="7 8">
    <name type="scientific">Vitis rotundifolia</name>
    <name type="common">Muscadine grape</name>
    <dbReference type="NCBI Taxonomy" id="103349"/>
    <lineage>
        <taxon>Eukaryota</taxon>
        <taxon>Viridiplantae</taxon>
        <taxon>Streptophyta</taxon>
        <taxon>Embryophyta</taxon>
        <taxon>Tracheophyta</taxon>
        <taxon>Spermatophyta</taxon>
        <taxon>Magnoliopsida</taxon>
        <taxon>eudicotyledons</taxon>
        <taxon>Gunneridae</taxon>
        <taxon>Pentapetalae</taxon>
        <taxon>rosids</taxon>
        <taxon>Vitales</taxon>
        <taxon>Vitaceae</taxon>
        <taxon>Viteae</taxon>
        <taxon>Vitis</taxon>
    </lineage>
</organism>
<accession>A0AA38YSM0</accession>
<keyword evidence="3 5" id="KW-0472">Membrane</keyword>
<feature type="compositionally biased region" description="Low complexity" evidence="4">
    <location>
        <begin position="15"/>
        <end position="41"/>
    </location>
</feature>
<dbReference type="AlphaFoldDB" id="A0AA38YSM0"/>
<keyword evidence="5" id="KW-1133">Transmembrane helix</keyword>
<dbReference type="EMBL" id="JARBHA010000018">
    <property type="protein sequence ID" value="KAJ9675930.1"/>
    <property type="molecule type" value="Genomic_DNA"/>
</dbReference>
<dbReference type="InterPro" id="IPR001251">
    <property type="entry name" value="CRAL-TRIO_dom"/>
</dbReference>
<dbReference type="Proteomes" id="UP001168098">
    <property type="component" value="Unassembled WGS sequence"/>
</dbReference>
<dbReference type="PROSITE" id="PS50191">
    <property type="entry name" value="CRAL_TRIO"/>
    <property type="match status" value="1"/>
</dbReference>
<dbReference type="InterPro" id="IPR044834">
    <property type="entry name" value="PATL"/>
</dbReference>
<feature type="compositionally biased region" description="Pro residues" evidence="4">
    <location>
        <begin position="118"/>
        <end position="128"/>
    </location>
</feature>
<dbReference type="InterPro" id="IPR056794">
    <property type="entry name" value="PATL1-6_C_GOLD"/>
</dbReference>
<keyword evidence="5" id="KW-0812">Transmembrane</keyword>
<evidence type="ECO:0000313" key="8">
    <source>
        <dbReference type="Proteomes" id="UP001168098"/>
    </source>
</evidence>
<dbReference type="InterPro" id="IPR036865">
    <property type="entry name" value="CRAL-TRIO_dom_sf"/>
</dbReference>
<feature type="transmembrane region" description="Helical" evidence="5">
    <location>
        <begin position="447"/>
        <end position="469"/>
    </location>
</feature>
<keyword evidence="2" id="KW-0813">Transport</keyword>
<evidence type="ECO:0000313" key="7">
    <source>
        <dbReference type="EMBL" id="KAJ9675930.1"/>
    </source>
</evidence>
<dbReference type="SMART" id="SM01100">
    <property type="entry name" value="CRAL_TRIO_N"/>
    <property type="match status" value="1"/>
</dbReference>
<comment type="subcellular location">
    <subcellularLocation>
        <location evidence="1">Membrane</location>
    </subcellularLocation>
</comment>
<sequence length="578" mass="65747">MADETDAAPPPPPLAAASVVPPETVAPPETAASEEVLTVLDVPPPVTEKEVSPPKPPPPPEEVVAVVDSEKKVPQNLVSFKEESNRLADLSESERRALEDLKQSVQEALRNGIFTSQPQPPPPPPPPQSAEKPPEKIEEASEKREPNPVAESEISTQEESAKDENVKPTPNPTIESILKHESPTQEDVSIWGIPLLKDERSDVILLKFLRAREFKVKEAFAMLKNTIFWRKEFGIDALVDDDLGEHLEKVVFMHGFDRDGHPVCYNVYGEFQNKELYQKTFSDEEKRMKFLRWRIQFLERSIRKLDFTPGGVNTIVQINDLKNSPGPGKWELRQATKQALQLLQDNYPEFVAKQVFINVPWWYLAFYMMISPFLTQRTKSKFVFASPAKSAKTLFKYISPEQVPIQYGGLSVDYCDCNPDFGIADPVTEITVKPSTKQTVEILVSEVWIVLYFWFISVLCSPFFGFFCVPYVKFKQTKNNCSFFVGNWGVYEWQQCVIVWEVRVVGWEVAYGAEFIPDAEDEYTVIVQKATKMVPTDDPVVCNSFKIKELGKIVITIDNPTSKKKKLLYRFKVKPYSN</sequence>
<dbReference type="Pfam" id="PF25099">
    <property type="entry name" value="GOLD_PATL1_C"/>
    <property type="match status" value="1"/>
</dbReference>
<dbReference type="GO" id="GO:0008289">
    <property type="term" value="F:lipid binding"/>
    <property type="evidence" value="ECO:0007669"/>
    <property type="project" value="InterPro"/>
</dbReference>
<protein>
    <recommendedName>
        <fullName evidence="6">CRAL-TRIO domain-containing protein</fullName>
    </recommendedName>
</protein>
<name>A0AA38YSM0_VITRO</name>
<feature type="domain" description="CRAL-TRIO" evidence="6">
    <location>
        <begin position="240"/>
        <end position="415"/>
    </location>
</feature>
<gene>
    <name evidence="7" type="ORF">PVL29_024751</name>
</gene>
<keyword evidence="8" id="KW-1185">Reference proteome</keyword>
<evidence type="ECO:0000256" key="2">
    <source>
        <dbReference type="ARBA" id="ARBA00022448"/>
    </source>
</evidence>
<dbReference type="SUPFAM" id="SSF46938">
    <property type="entry name" value="CRAL/TRIO N-terminal domain"/>
    <property type="match status" value="1"/>
</dbReference>
<dbReference type="InterPro" id="IPR011074">
    <property type="entry name" value="CRAL/TRIO_N_dom"/>
</dbReference>
<dbReference type="CDD" id="cd00170">
    <property type="entry name" value="SEC14"/>
    <property type="match status" value="1"/>
</dbReference>
<evidence type="ECO:0000256" key="5">
    <source>
        <dbReference type="SAM" id="Phobius"/>
    </source>
</evidence>
<comment type="caution">
    <text evidence="7">The sequence shown here is derived from an EMBL/GenBank/DDBJ whole genome shotgun (WGS) entry which is preliminary data.</text>
</comment>
<dbReference type="PANTHER" id="PTHR45932:SF6">
    <property type="entry name" value="PATELLIN-3"/>
    <property type="match status" value="1"/>
</dbReference>
<dbReference type="Pfam" id="PF03765">
    <property type="entry name" value="CRAL_TRIO_N"/>
    <property type="match status" value="1"/>
</dbReference>
<dbReference type="Gene3D" id="3.40.525.10">
    <property type="entry name" value="CRAL-TRIO lipid binding domain"/>
    <property type="match status" value="1"/>
</dbReference>
<dbReference type="GO" id="GO:0016020">
    <property type="term" value="C:membrane"/>
    <property type="evidence" value="ECO:0007669"/>
    <property type="project" value="UniProtKB-SubCell"/>
</dbReference>